<feature type="transmembrane region" description="Helical" evidence="1">
    <location>
        <begin position="12"/>
        <end position="33"/>
    </location>
</feature>
<evidence type="ECO:0000313" key="3">
    <source>
        <dbReference type="Proteomes" id="UP000007161"/>
    </source>
</evidence>
<dbReference type="KEGG" id="mpz:Marpi_1415"/>
<keyword evidence="1" id="KW-0472">Membrane</keyword>
<accession>H2J3S2</accession>
<evidence type="ECO:0000313" key="2">
    <source>
        <dbReference type="EMBL" id="AEX85814.1"/>
    </source>
</evidence>
<keyword evidence="1" id="KW-0812">Transmembrane</keyword>
<protein>
    <submittedName>
        <fullName evidence="2">Uncharacterized protein</fullName>
    </submittedName>
</protein>
<keyword evidence="3" id="KW-1185">Reference proteome</keyword>
<dbReference type="EMBL" id="CP003257">
    <property type="protein sequence ID" value="AEX85814.1"/>
    <property type="molecule type" value="Genomic_DNA"/>
</dbReference>
<dbReference type="STRING" id="443254.Marpi_1415"/>
<proteinExistence type="predicted"/>
<evidence type="ECO:0000256" key="1">
    <source>
        <dbReference type="SAM" id="Phobius"/>
    </source>
</evidence>
<sequence length="235" mass="28954">MRLPNNEKKKNFKSFLFIFGILFAVYFVIWFVWDEFEYVINEFTILPHLRLAKKDWDEMYFDEGYIETNDGNIEIIKRGDTTFLIKYKNLELEERGFKYFNVRYIENGVLLSFPAFYIRGIKNIYFYNNKIYEFYKVPIDLIDCYDELFTKFLLGQYKKINENDLPEELKNGLKENVIYISSKYTNFVIENIENIYKIDDYKYLFEKETELFKEYYIINIEHKNYILRIYLVEKR</sequence>
<organism evidence="2 3">
    <name type="scientific">Marinitoga piezophila (strain DSM 14283 / JCM 11233 / KA3)</name>
    <dbReference type="NCBI Taxonomy" id="443254"/>
    <lineage>
        <taxon>Bacteria</taxon>
        <taxon>Thermotogati</taxon>
        <taxon>Thermotogota</taxon>
        <taxon>Thermotogae</taxon>
        <taxon>Petrotogales</taxon>
        <taxon>Petrotogaceae</taxon>
        <taxon>Marinitoga</taxon>
    </lineage>
</organism>
<dbReference type="OrthoDB" id="45130at2"/>
<dbReference type="Proteomes" id="UP000007161">
    <property type="component" value="Chromosome"/>
</dbReference>
<keyword evidence="1" id="KW-1133">Transmembrane helix</keyword>
<reference evidence="2 3" key="1">
    <citation type="journal article" date="2012" name="J. Bacteriol.">
        <title>Complete Genome Sequence of the Thermophilic, Piezophilic, Heterotrophic Bacterium Marinitoga piezophila KA3.</title>
        <authorList>
            <person name="Lucas S."/>
            <person name="Han J."/>
            <person name="Lapidus A."/>
            <person name="Cheng J.F."/>
            <person name="Goodwin L.A."/>
            <person name="Pitluck S."/>
            <person name="Peters L."/>
            <person name="Mikhailova N."/>
            <person name="Teshima H."/>
            <person name="Detter J.C."/>
            <person name="Han C."/>
            <person name="Tapia R."/>
            <person name="Land M."/>
            <person name="Hauser L."/>
            <person name="Kyrpides N.C."/>
            <person name="Ivanova N."/>
            <person name="Pagani I."/>
            <person name="Vannier P."/>
            <person name="Oger P."/>
            <person name="Bartlett D.H."/>
            <person name="Noll K.M."/>
            <person name="Woyke T."/>
            <person name="Jebbar M."/>
        </authorList>
    </citation>
    <scope>NUCLEOTIDE SEQUENCE [LARGE SCALE GENOMIC DNA]</scope>
    <source>
        <strain evidence="3">DSM 14283 / JCM 11233 / KA3</strain>
    </source>
</reference>
<reference evidence="3" key="2">
    <citation type="submission" date="2012-01" db="EMBL/GenBank/DDBJ databases">
        <title>Complete sequence of chromosome of Marinitoga piezophila KA3.</title>
        <authorList>
            <person name="Lucas S."/>
            <person name="Han J."/>
            <person name="Lapidus A."/>
            <person name="Cheng J.-F."/>
            <person name="Goodwin L."/>
            <person name="Pitluck S."/>
            <person name="Peters L."/>
            <person name="Mikhailova N."/>
            <person name="Teshima H."/>
            <person name="Detter J.C."/>
            <person name="Han C."/>
            <person name="Tapia R."/>
            <person name="Land M."/>
            <person name="Hauser L."/>
            <person name="Kyrpides N."/>
            <person name="Ivanova N."/>
            <person name="Pagani I."/>
            <person name="Jebbar M."/>
            <person name="Vannier P."/>
            <person name="Oger P."/>
            <person name="Cario A."/>
            <person name="Bartlett D."/>
            <person name="Noll K.M."/>
            <person name="Woyke T."/>
        </authorList>
    </citation>
    <scope>NUCLEOTIDE SEQUENCE [LARGE SCALE GENOMIC DNA]</scope>
    <source>
        <strain evidence="3">DSM 14283 / JCM 11233 / KA3</strain>
    </source>
</reference>
<name>H2J3S2_MARPK</name>
<dbReference type="RefSeq" id="WP_014296885.1">
    <property type="nucleotide sequence ID" value="NC_016751.1"/>
</dbReference>
<dbReference type="AlphaFoldDB" id="H2J3S2"/>
<dbReference type="HOGENOM" id="CLU_1179093_0_0_0"/>
<gene>
    <name evidence="2" type="ordered locus">Marpi_1415</name>
</gene>